<dbReference type="InterPro" id="IPR010982">
    <property type="entry name" value="Lambda_DNA-bd_dom_sf"/>
</dbReference>
<organism evidence="2 3">
    <name type="scientific">Actinomycetospora endophytica</name>
    <dbReference type="NCBI Taxonomy" id="2291215"/>
    <lineage>
        <taxon>Bacteria</taxon>
        <taxon>Bacillati</taxon>
        <taxon>Actinomycetota</taxon>
        <taxon>Actinomycetes</taxon>
        <taxon>Pseudonocardiales</taxon>
        <taxon>Pseudonocardiaceae</taxon>
        <taxon>Actinomycetospora</taxon>
    </lineage>
</organism>
<name>A0ABS8P5T6_9PSEU</name>
<protein>
    <submittedName>
        <fullName evidence="2">Helix-turn-helix domain-containing protein</fullName>
    </submittedName>
</protein>
<evidence type="ECO:0000313" key="3">
    <source>
        <dbReference type="Proteomes" id="UP001199469"/>
    </source>
</evidence>
<accession>A0ABS8P5T6</accession>
<dbReference type="Pfam" id="PF19054">
    <property type="entry name" value="DUF5753"/>
    <property type="match status" value="1"/>
</dbReference>
<evidence type="ECO:0000313" key="2">
    <source>
        <dbReference type="EMBL" id="MCD2192761.1"/>
    </source>
</evidence>
<dbReference type="RefSeq" id="WP_230730432.1">
    <property type="nucleotide sequence ID" value="NZ_JAJNDB010000001.1"/>
</dbReference>
<keyword evidence="3" id="KW-1185">Reference proteome</keyword>
<comment type="caution">
    <text evidence="2">The sequence shown here is derived from an EMBL/GenBank/DDBJ whole genome shotgun (WGS) entry which is preliminary data.</text>
</comment>
<dbReference type="CDD" id="cd00093">
    <property type="entry name" value="HTH_XRE"/>
    <property type="match status" value="1"/>
</dbReference>
<proteinExistence type="predicted"/>
<reference evidence="2 3" key="1">
    <citation type="submission" date="2021-11" db="EMBL/GenBank/DDBJ databases">
        <title>Draft genome sequence of Actinomycetospora sp. SF1 isolated from the rhizosphere soil.</title>
        <authorList>
            <person name="Duangmal K."/>
            <person name="Chantavorakit T."/>
        </authorList>
    </citation>
    <scope>NUCLEOTIDE SEQUENCE [LARGE SCALE GENOMIC DNA]</scope>
    <source>
        <strain evidence="2 3">TBRC 5722</strain>
    </source>
</reference>
<dbReference type="InterPro" id="IPR001387">
    <property type="entry name" value="Cro/C1-type_HTH"/>
</dbReference>
<gene>
    <name evidence="2" type="ORF">LQ327_05090</name>
</gene>
<dbReference type="SMART" id="SM00530">
    <property type="entry name" value="HTH_XRE"/>
    <property type="match status" value="1"/>
</dbReference>
<dbReference type="Gene3D" id="1.10.260.40">
    <property type="entry name" value="lambda repressor-like DNA-binding domains"/>
    <property type="match status" value="1"/>
</dbReference>
<feature type="domain" description="HTH cro/C1-type" evidence="1">
    <location>
        <begin position="15"/>
        <end position="70"/>
    </location>
</feature>
<dbReference type="SUPFAM" id="SSF47413">
    <property type="entry name" value="lambda repressor-like DNA-binding domains"/>
    <property type="match status" value="1"/>
</dbReference>
<sequence>MSGPVVVRRRLGVTLRRLREAAGLRLEQVAAELEVSPAKISRIETGHSAAKTWDVRNLLTVYGVEDPDRREQILGWVEESKAFGWWHPHSDVLPMNLDYYISLEAEAASVSLYAPLVPALLQTRSYARALLADLFVDVDHIGEGDLDRLVDIRMGRQAALRRAENPLGVSVVLDEVALLRMVGGPEVMREQLIALQDVMGSVEVRVRPLTAPVRRFALSSFAIFHPRLTTVDHAVVNIEAAGRDYYLEEAADVLEYQGAFRALWTESLGADESLAAVRSLIG</sequence>
<dbReference type="Pfam" id="PF13560">
    <property type="entry name" value="HTH_31"/>
    <property type="match status" value="1"/>
</dbReference>
<dbReference type="Proteomes" id="UP001199469">
    <property type="component" value="Unassembled WGS sequence"/>
</dbReference>
<dbReference type="PROSITE" id="PS50943">
    <property type="entry name" value="HTH_CROC1"/>
    <property type="match status" value="1"/>
</dbReference>
<dbReference type="InterPro" id="IPR043917">
    <property type="entry name" value="DUF5753"/>
</dbReference>
<dbReference type="EMBL" id="JAJNDB010000001">
    <property type="protein sequence ID" value="MCD2192761.1"/>
    <property type="molecule type" value="Genomic_DNA"/>
</dbReference>
<evidence type="ECO:0000259" key="1">
    <source>
        <dbReference type="PROSITE" id="PS50943"/>
    </source>
</evidence>